<dbReference type="OrthoDB" id="8634989at2"/>
<reference evidence="1 2" key="1">
    <citation type="submission" date="2016-03" db="EMBL/GenBank/DDBJ databases">
        <authorList>
            <consortium name="Pathogen Informatics"/>
        </authorList>
    </citation>
    <scope>NUCLEOTIDE SEQUENCE [LARGE SCALE GENOMIC DNA]</scope>
    <source>
        <strain evidence="1 2">NCTC13364</strain>
    </source>
</reference>
<accession>A0A157NX95</accession>
<proteinExistence type="predicted"/>
<dbReference type="EMBL" id="FKBS01000014">
    <property type="protein sequence ID" value="SAI25700.1"/>
    <property type="molecule type" value="Genomic_DNA"/>
</dbReference>
<gene>
    <name evidence="1" type="ORF">SAMEA1982600_02019</name>
</gene>
<dbReference type="RefSeq" id="WP_066411083.1">
    <property type="nucleotide sequence ID" value="NZ_FKBS01000014.1"/>
</dbReference>
<evidence type="ECO:0000313" key="2">
    <source>
        <dbReference type="Proteomes" id="UP000077037"/>
    </source>
</evidence>
<dbReference type="AlphaFoldDB" id="A0A157NX95"/>
<dbReference type="Proteomes" id="UP000077037">
    <property type="component" value="Unassembled WGS sequence"/>
</dbReference>
<evidence type="ECO:0000313" key="1">
    <source>
        <dbReference type="EMBL" id="SAI25700.1"/>
    </source>
</evidence>
<name>A0A157NX95_9BORD</name>
<protein>
    <submittedName>
        <fullName evidence="1">Uncharacterized protein</fullName>
    </submittedName>
</protein>
<sequence length="160" mass="17736">MSINIERAISFIGLPSSDPDLDDFLQASGQTRRLTGKDRPLATVGLDSESVQLQFTDSYEETRGAPRAAGFLFLEDVTVQNGKYEEDVGDFTGTLPYGLRVDMTEAEIVRALGQPASQDEFLGAYFLNYDAILPGIDLIFRLDLTTREITFIRFVAAEVQ</sequence>
<organism evidence="1 2">
    <name type="scientific">Bordetella ansorpii</name>
    <dbReference type="NCBI Taxonomy" id="288768"/>
    <lineage>
        <taxon>Bacteria</taxon>
        <taxon>Pseudomonadati</taxon>
        <taxon>Pseudomonadota</taxon>
        <taxon>Betaproteobacteria</taxon>
        <taxon>Burkholderiales</taxon>
        <taxon>Alcaligenaceae</taxon>
        <taxon>Bordetella</taxon>
    </lineage>
</organism>